<dbReference type="SUPFAM" id="SSF48371">
    <property type="entry name" value="ARM repeat"/>
    <property type="match status" value="1"/>
</dbReference>
<reference evidence="7 8" key="1">
    <citation type="submission" date="2023-11" db="EMBL/GenBank/DDBJ databases">
        <title>Gilvimarinus fulvus sp. nov., isolated from the surface of Kelp.</title>
        <authorList>
            <person name="Sun Y.Y."/>
            <person name="Gong Y."/>
            <person name="Du Z.J."/>
        </authorList>
    </citation>
    <scope>NUCLEOTIDE SEQUENCE [LARGE SCALE GENOMIC DNA]</scope>
    <source>
        <strain evidence="7 8">SDUM040013</strain>
    </source>
</reference>
<dbReference type="InterPro" id="IPR011989">
    <property type="entry name" value="ARM-like"/>
</dbReference>
<evidence type="ECO:0000313" key="7">
    <source>
        <dbReference type="EMBL" id="MDX6848315.1"/>
    </source>
</evidence>
<evidence type="ECO:0000256" key="1">
    <source>
        <dbReference type="ARBA" id="ARBA00022617"/>
    </source>
</evidence>
<dbReference type="NCBIfam" id="TIGR02603">
    <property type="entry name" value="CxxCH_TIGR02603"/>
    <property type="match status" value="1"/>
</dbReference>
<feature type="region of interest" description="Disordered" evidence="5">
    <location>
        <begin position="27"/>
        <end position="50"/>
    </location>
</feature>
<dbReference type="Pfam" id="PF13646">
    <property type="entry name" value="HEAT_2"/>
    <property type="match status" value="2"/>
</dbReference>
<comment type="caution">
    <text evidence="7">The sequence shown here is derived from an EMBL/GenBank/DDBJ whole genome shotgun (WGS) entry which is preliminary data.</text>
</comment>
<dbReference type="SUPFAM" id="SSF46626">
    <property type="entry name" value="Cytochrome c"/>
    <property type="match status" value="1"/>
</dbReference>
<feature type="domain" description="Cytochrome c" evidence="6">
    <location>
        <begin position="1006"/>
        <end position="1142"/>
    </location>
</feature>
<dbReference type="InterPro" id="IPR016024">
    <property type="entry name" value="ARM-type_fold"/>
</dbReference>
<keyword evidence="8" id="KW-1185">Reference proteome</keyword>
<dbReference type="PANTHER" id="PTHR33546:SF1">
    <property type="entry name" value="LARGE, MULTIFUNCTIONAL SECRETED PROTEIN"/>
    <property type="match status" value="1"/>
</dbReference>
<dbReference type="InterPro" id="IPR036909">
    <property type="entry name" value="Cyt_c-like_dom_sf"/>
</dbReference>
<dbReference type="Gene3D" id="1.25.10.10">
    <property type="entry name" value="Leucine-rich Repeat Variant"/>
    <property type="match status" value="2"/>
</dbReference>
<gene>
    <name evidence="7" type="ORF">SCD92_03015</name>
</gene>
<dbReference type="InterPro" id="IPR009056">
    <property type="entry name" value="Cyt_c-like_dom"/>
</dbReference>
<keyword evidence="2 4" id="KW-0479">Metal-binding</keyword>
<dbReference type="Proteomes" id="UP001273505">
    <property type="component" value="Unassembled WGS sequence"/>
</dbReference>
<keyword evidence="1 4" id="KW-0349">Heme</keyword>
<dbReference type="SMART" id="SM00567">
    <property type="entry name" value="EZ_HEAT"/>
    <property type="match status" value="8"/>
</dbReference>
<name>A0ABU4RTW3_9GAMM</name>
<evidence type="ECO:0000256" key="3">
    <source>
        <dbReference type="ARBA" id="ARBA00023004"/>
    </source>
</evidence>
<sequence length="1150" mass="124940">MSFRVSTLAMCIALTACAKQEESADQKVANQQPASPAEATLAPKVKQVSDSEAAKQAKRITSQTSLELADGINMQIWASEKLLADPVALSMDYDGNAWVAITHRSNNSEFDIRPYPHWLTPSQAMTSVEDRRAFLKDYFGADKNLTKEDVPDRNKDGVHDWQDLAVVKEEVLKISDTTGNGTANKAETFLEDFNSEVTDVLGGIYYHNEIDELFLGVAPHAWRVKDSNGDGVADDKQQLSDGFGVHIGFSGHGMSGVTLGPDGRIYYGIGDIGANITDNDGNQYEYPNRGVVVRSELDGSNFEIFAHGVRNTHEFVFDKYGNLITVDNDGDHPGEYERLVYLVDGSDSGWRINWQFGKYTDPKNNDYKVWMDEEFYKPRFDNQAAHILPPVAPYHAGPTGMVYHPGTGLSERWKDHFFVVEYTGSGPRSGINAFTLKPNGASFELNTDEKFMRGVQSTGLDIGPDGALYTSDWIEGWGRNGKGRIWKIDADGSNQVQRDETKALLQADLTQKSVPELVGLMGHVDMRVRSRAQFELVNRGEQSALAGALASEDQMVRIHAIWGIGQFARKDSAAAKPLLAILEADDPEIRAQAARTIGDAKYSEAIDALVGNLQHANARVRFFATEALGRIANDKATAPIIDMLLANNDEDVYLRQAGAIALARIGNESALANLADHESEALRVAAVVALRRLASPELARFLEDSSQFVVTNAARAINDDLFVQAALPALAELLGATPFQNEELIRRVINANAFVAGQAEAERLAQYASDVSAPAALRAEALSALTFWESPSVFDRVSGRYRGERTGDSNVARSALGDIYVALLNDDSAEVRVAAVNALGNLRFADASERLVAVVQDDVAAEVRLGALNNLHKIGYEDMQAVVYGALNDKAQDVRMAALAIVPDLDIAIDTKVDMHTILLAEGTVGEKQAAYKSLSNIKAPEAYQVLAAELNKLKAGDIVPAVKLELVNAAEAAAQPELTQLLAEYEAAKDQSDPIAKYAEALEGGDASNGFGIFSYNSTAQCVRCHIIGPRGSKVGPELTDIGSKLTREQLLESMVAPGARIAPGYGRTTVTLQDGSSVDGLFEAESETTITVKTNDGQSREIARADIAEQSYSPSGMPPMGLLLDKGQLRDLVEYLHWQRGQEKAVSH</sequence>
<evidence type="ECO:0000259" key="6">
    <source>
        <dbReference type="PROSITE" id="PS51007"/>
    </source>
</evidence>
<dbReference type="RefSeq" id="WP_302722945.1">
    <property type="nucleotide sequence ID" value="NZ_JAULRU010000577.1"/>
</dbReference>
<dbReference type="InterPro" id="IPR055557">
    <property type="entry name" value="DUF7133"/>
</dbReference>
<evidence type="ECO:0000313" key="8">
    <source>
        <dbReference type="Proteomes" id="UP001273505"/>
    </source>
</evidence>
<dbReference type="Gene3D" id="2.120.10.30">
    <property type="entry name" value="TolB, C-terminal domain"/>
    <property type="match status" value="1"/>
</dbReference>
<dbReference type="PROSITE" id="PS51257">
    <property type="entry name" value="PROKAR_LIPOPROTEIN"/>
    <property type="match status" value="1"/>
</dbReference>
<dbReference type="PANTHER" id="PTHR33546">
    <property type="entry name" value="LARGE, MULTIFUNCTIONAL SECRETED PROTEIN-RELATED"/>
    <property type="match status" value="1"/>
</dbReference>
<dbReference type="Pfam" id="PF23500">
    <property type="entry name" value="DUF7133"/>
    <property type="match status" value="1"/>
</dbReference>
<dbReference type="Gene3D" id="1.10.760.10">
    <property type="entry name" value="Cytochrome c-like domain"/>
    <property type="match status" value="1"/>
</dbReference>
<keyword evidence="3 4" id="KW-0408">Iron</keyword>
<dbReference type="SUPFAM" id="SSF50952">
    <property type="entry name" value="Soluble quinoprotein glucose dehydrogenase"/>
    <property type="match status" value="1"/>
</dbReference>
<dbReference type="PROSITE" id="PS51007">
    <property type="entry name" value="CYTC"/>
    <property type="match status" value="1"/>
</dbReference>
<evidence type="ECO:0000256" key="2">
    <source>
        <dbReference type="ARBA" id="ARBA00022723"/>
    </source>
</evidence>
<dbReference type="InterPro" id="IPR013427">
    <property type="entry name" value="Haem-bd_dom_put"/>
</dbReference>
<evidence type="ECO:0000256" key="4">
    <source>
        <dbReference type="PROSITE-ProRule" id="PRU00433"/>
    </source>
</evidence>
<dbReference type="InterPro" id="IPR011041">
    <property type="entry name" value="Quinoprot_gluc/sorb_DH_b-prop"/>
</dbReference>
<dbReference type="EMBL" id="JAXAFO010000003">
    <property type="protein sequence ID" value="MDX6848315.1"/>
    <property type="molecule type" value="Genomic_DNA"/>
</dbReference>
<protein>
    <submittedName>
        <fullName evidence="7">HEAT repeat domain-containing protein</fullName>
    </submittedName>
</protein>
<organism evidence="7 8">
    <name type="scientific">Gilvimarinus gilvus</name>
    <dbReference type="NCBI Taxonomy" id="3058038"/>
    <lineage>
        <taxon>Bacteria</taxon>
        <taxon>Pseudomonadati</taxon>
        <taxon>Pseudomonadota</taxon>
        <taxon>Gammaproteobacteria</taxon>
        <taxon>Cellvibrionales</taxon>
        <taxon>Cellvibrionaceae</taxon>
        <taxon>Gilvimarinus</taxon>
    </lineage>
</organism>
<evidence type="ECO:0000256" key="5">
    <source>
        <dbReference type="SAM" id="MobiDB-lite"/>
    </source>
</evidence>
<proteinExistence type="predicted"/>
<dbReference type="InterPro" id="IPR011042">
    <property type="entry name" value="6-blade_b-propeller_TolB-like"/>
</dbReference>
<dbReference type="InterPro" id="IPR004155">
    <property type="entry name" value="PBS_lyase_HEAT"/>
</dbReference>
<accession>A0ABU4RTW3</accession>